<dbReference type="Gene3D" id="1.10.30.50">
    <property type="match status" value="1"/>
</dbReference>
<keyword evidence="4" id="KW-1185">Reference proteome</keyword>
<accession>I4A5Q9</accession>
<evidence type="ECO:0000313" key="2">
    <source>
        <dbReference type="EMBL" id="AFL99287.1"/>
    </source>
</evidence>
<organism evidence="3 4">
    <name type="scientific">Desulfitobacterium dehalogenans (strain ATCC 51507 / DSM 9161 / JW/IU-DC1)</name>
    <dbReference type="NCBI Taxonomy" id="756499"/>
    <lineage>
        <taxon>Bacteria</taxon>
        <taxon>Bacillati</taxon>
        <taxon>Bacillota</taxon>
        <taxon>Clostridia</taxon>
        <taxon>Eubacteriales</taxon>
        <taxon>Desulfitobacteriaceae</taxon>
        <taxon>Desulfitobacterium</taxon>
    </lineage>
</organism>
<feature type="domain" description="HNH nuclease" evidence="1">
    <location>
        <begin position="8"/>
        <end position="55"/>
    </location>
</feature>
<evidence type="ECO:0000313" key="3">
    <source>
        <dbReference type="EMBL" id="AFL99293.1"/>
    </source>
</evidence>
<dbReference type="STRING" id="756499.Desde_0843"/>
<dbReference type="KEGG" id="ddh:Desde_0843"/>
<dbReference type="Proteomes" id="UP000006053">
    <property type="component" value="Chromosome"/>
</dbReference>
<dbReference type="InterPro" id="IPR003615">
    <property type="entry name" value="HNH_nuc"/>
</dbReference>
<dbReference type="KEGG" id="ddh:Desde_0850"/>
<gene>
    <name evidence="2" type="ordered locus">Desde_0843</name>
    <name evidence="3" type="ordered locus">Desde_0850</name>
</gene>
<dbReference type="eggNOG" id="ENOG5030C9Z">
    <property type="taxonomic scope" value="Bacteria"/>
</dbReference>
<dbReference type="GO" id="GO:0003676">
    <property type="term" value="F:nucleic acid binding"/>
    <property type="evidence" value="ECO:0007669"/>
    <property type="project" value="InterPro"/>
</dbReference>
<proteinExistence type="predicted"/>
<dbReference type="EMBL" id="CP003348">
    <property type="protein sequence ID" value="AFL99287.1"/>
    <property type="molecule type" value="Genomic_DNA"/>
</dbReference>
<reference evidence="4" key="1">
    <citation type="submission" date="2012-06" db="EMBL/GenBank/DDBJ databases">
        <title>Complete sequence of Desulfitobacterium dehalogenans ATCC 51507.</title>
        <authorList>
            <person name="Lucas S."/>
            <person name="Han J."/>
            <person name="Lapidus A."/>
            <person name="Cheng J.-F."/>
            <person name="Goodwin L."/>
            <person name="Pitluck S."/>
            <person name="Peters L."/>
            <person name="Ovchinnikova G."/>
            <person name="Teshima H."/>
            <person name="Detter J.C."/>
            <person name="Han C."/>
            <person name="Tapia R."/>
            <person name="Land M."/>
            <person name="Hauser L."/>
            <person name="Kyrpides N."/>
            <person name="Ivanova N."/>
            <person name="Pagani I."/>
            <person name="Kruse T."/>
            <person name="de Vos W.M."/>
            <person name="Smidt H."/>
            <person name="Woyke T."/>
        </authorList>
    </citation>
    <scope>NUCLEOTIDE SEQUENCE [LARGE SCALE GENOMIC DNA]</scope>
    <source>
        <strain evidence="4">ATCC 51507 / DSM 9161 / JW/IU-DC1</strain>
    </source>
</reference>
<reference evidence="3 4" key="2">
    <citation type="journal article" date="2015" name="J. Bacteriol.">
        <title>Genomic, proteomic, and biochemical analysis of the organohalide respiratory pathway in Desulfitobacterium dehalogenans.</title>
        <authorList>
            <person name="Kruse T."/>
            <person name="van de Pas B.A."/>
            <person name="Atteia A."/>
            <person name="Krab K."/>
            <person name="Hagen W.R."/>
            <person name="Goodwin L."/>
            <person name="Chain P."/>
            <person name="Boeren S."/>
            <person name="Maphosa F."/>
            <person name="Schraa G."/>
            <person name="de Vos W.M."/>
            <person name="van der Oost J."/>
            <person name="Smidt H."/>
            <person name="Stams A.J."/>
        </authorList>
    </citation>
    <scope>NUCLEOTIDE SEQUENCE [LARGE SCALE GENOMIC DNA]</scope>
    <source>
        <strain evidence="3">ATCC 51507</strain>
        <strain evidence="4">ATCC 51507 / DSM 9161 / JW/IU-DC1</strain>
    </source>
</reference>
<dbReference type="InterPro" id="IPR002711">
    <property type="entry name" value="HNH"/>
</dbReference>
<dbReference type="SMART" id="SM00507">
    <property type="entry name" value="HNHc"/>
    <property type="match status" value="1"/>
</dbReference>
<dbReference type="EMBL" id="CP003348">
    <property type="protein sequence ID" value="AFL99293.1"/>
    <property type="molecule type" value="Genomic_DNA"/>
</dbReference>
<dbReference type="GO" id="GO:0008270">
    <property type="term" value="F:zinc ion binding"/>
    <property type="evidence" value="ECO:0007669"/>
    <property type="project" value="InterPro"/>
</dbReference>
<dbReference type="Pfam" id="PF01844">
    <property type="entry name" value="HNH"/>
    <property type="match status" value="1"/>
</dbReference>
<dbReference type="RefSeq" id="WP_014792781.1">
    <property type="nucleotide sequence ID" value="NC_018017.1"/>
</dbReference>
<protein>
    <submittedName>
        <fullName evidence="3">Restriction endonuclease</fullName>
    </submittedName>
</protein>
<keyword evidence="3" id="KW-0255">Endonuclease</keyword>
<dbReference type="GO" id="GO:0004519">
    <property type="term" value="F:endonuclease activity"/>
    <property type="evidence" value="ECO:0007669"/>
    <property type="project" value="UniProtKB-KW"/>
</dbReference>
<sequence length="234" mass="27116">MSFTEKVKLEAKRKSAFRCVVCREPFVEIHHIIPQEEGGPDTLDNAAPLCSSCHDLYGGNPYKRKQIKQMRDYWFELVENTIMTNDGALLEIEKDPYFLNSLKNKGIALYHVVFENESFEESAQMIFEIVRTAQKTQPNLNRALYLDIDGHRNENGGYDNDMFELQRHFILGYLLPFLSEIHIPLCSAKNTKLQKNNIPDELNIFSSDEEMIKHLKKEGKEKSFTIYSEEESGV</sequence>
<dbReference type="HOGENOM" id="CLU_1183490_0_0_9"/>
<dbReference type="OrthoDB" id="9779761at2"/>
<keyword evidence="3" id="KW-0540">Nuclease</keyword>
<evidence type="ECO:0000259" key="1">
    <source>
        <dbReference type="SMART" id="SM00507"/>
    </source>
</evidence>
<name>I4A5Q9_DESDJ</name>
<dbReference type="CDD" id="cd00085">
    <property type="entry name" value="HNHc"/>
    <property type="match status" value="1"/>
</dbReference>
<evidence type="ECO:0000313" key="4">
    <source>
        <dbReference type="Proteomes" id="UP000006053"/>
    </source>
</evidence>
<dbReference type="AlphaFoldDB" id="I4A5Q9"/>
<keyword evidence="3" id="KW-0378">Hydrolase</keyword>